<dbReference type="SUPFAM" id="SSF48179">
    <property type="entry name" value="6-phosphogluconate dehydrogenase C-terminal domain-like"/>
    <property type="match status" value="1"/>
</dbReference>
<evidence type="ECO:0000256" key="2">
    <source>
        <dbReference type="ARBA" id="ARBA00005525"/>
    </source>
</evidence>
<dbReference type="Gene3D" id="3.40.50.720">
    <property type="entry name" value="NAD(P)-binding Rossmann-like Domain"/>
    <property type="match status" value="1"/>
</dbReference>
<evidence type="ECO:0000256" key="7">
    <source>
        <dbReference type="ARBA" id="ARBA00023002"/>
    </source>
</evidence>
<dbReference type="NCBIfam" id="TIGR00112">
    <property type="entry name" value="proC"/>
    <property type="match status" value="1"/>
</dbReference>
<dbReference type="GO" id="GO:0055129">
    <property type="term" value="P:L-proline biosynthetic process"/>
    <property type="evidence" value="ECO:0007669"/>
    <property type="project" value="UniProtKB-UniRule"/>
</dbReference>
<evidence type="ECO:0000256" key="3">
    <source>
        <dbReference type="ARBA" id="ARBA00022490"/>
    </source>
</evidence>
<comment type="function">
    <text evidence="8 9">Catalyzes the reduction of 1-pyrroline-5-carboxylate (PCA) to L-proline.</text>
</comment>
<keyword evidence="5 9" id="KW-0641">Proline biosynthesis</keyword>
<sequence>MEKKIGFIGCGNMGSAMIGGMTGAGRTGEEKASAMVPADQVMASCASETSAREKAGALGIEVTTDNRKVAEFADILFLAVKPNLFESVIPQIAEAVTEDMCVVSIAAGQTIAAIEKLFGKKIHLVRAMPNTPALVGEAMSALSPNDAVTEEELAEVKALFESFGKAEIVPERLMDAVIGVSGSSPAYVYLFIEAMADAAVADGMPRAQAYKFAAQSVLGAAKMVLATGQHPGELKDAVCSPGGTTIEGVAALEEAGLRRAVIAGQRACVKKSKEMSEQ</sequence>
<evidence type="ECO:0000256" key="8">
    <source>
        <dbReference type="ARBA" id="ARBA00058118"/>
    </source>
</evidence>
<dbReference type="InterPro" id="IPR000304">
    <property type="entry name" value="Pyrroline-COOH_reductase"/>
</dbReference>
<dbReference type="EMBL" id="DVHM01000101">
    <property type="protein sequence ID" value="HIR70909.1"/>
    <property type="molecule type" value="Genomic_DNA"/>
</dbReference>
<dbReference type="PROSITE" id="PS00521">
    <property type="entry name" value="P5CR"/>
    <property type="match status" value="1"/>
</dbReference>
<dbReference type="HAMAP" id="MF_01925">
    <property type="entry name" value="P5C_reductase"/>
    <property type="match status" value="1"/>
</dbReference>
<dbReference type="InterPro" id="IPR008927">
    <property type="entry name" value="6-PGluconate_DH-like_C_sf"/>
</dbReference>
<dbReference type="SUPFAM" id="SSF51735">
    <property type="entry name" value="NAD(P)-binding Rossmann-fold domains"/>
    <property type="match status" value="1"/>
</dbReference>
<dbReference type="InterPro" id="IPR053790">
    <property type="entry name" value="P5CR-like_CS"/>
</dbReference>
<dbReference type="PANTHER" id="PTHR11645:SF0">
    <property type="entry name" value="PYRROLINE-5-CARBOXYLATE REDUCTASE 3"/>
    <property type="match status" value="1"/>
</dbReference>
<feature type="domain" description="Pyrroline-5-carboxylate reductase dimerisation" evidence="14">
    <location>
        <begin position="171"/>
        <end position="275"/>
    </location>
</feature>
<feature type="domain" description="Pyrroline-5-carboxylate reductase catalytic N-terminal" evidence="13">
    <location>
        <begin position="4"/>
        <end position="108"/>
    </location>
</feature>
<comment type="subcellular location">
    <subcellularLocation>
        <location evidence="1 9">Cytoplasm</location>
    </subcellularLocation>
</comment>
<feature type="binding site" evidence="11">
    <location>
        <position position="66"/>
    </location>
    <ligand>
        <name>NADPH</name>
        <dbReference type="ChEBI" id="CHEBI:57783"/>
    </ligand>
</feature>
<dbReference type="AlphaFoldDB" id="A0A9D1JBD7"/>
<reference evidence="15" key="1">
    <citation type="submission" date="2020-10" db="EMBL/GenBank/DDBJ databases">
        <authorList>
            <person name="Gilroy R."/>
        </authorList>
    </citation>
    <scope>NUCLEOTIDE SEQUENCE</scope>
    <source>
        <strain evidence="15">ChiSjej5B23-6657</strain>
    </source>
</reference>
<protein>
    <recommendedName>
        <fullName evidence="9 10">Pyrroline-5-carboxylate reductase</fullName>
        <shortName evidence="9">P5C reductase</shortName>
        <shortName evidence="9">P5CR</shortName>
        <ecNumber evidence="9 10">1.5.1.2</ecNumber>
    </recommendedName>
    <alternativeName>
        <fullName evidence="9">PCA reductase</fullName>
    </alternativeName>
</protein>
<dbReference type="InterPro" id="IPR036291">
    <property type="entry name" value="NAD(P)-bd_dom_sf"/>
</dbReference>
<evidence type="ECO:0000256" key="12">
    <source>
        <dbReference type="RuleBase" id="RU003903"/>
    </source>
</evidence>
<accession>A0A9D1JBD7</accession>
<gene>
    <name evidence="9 15" type="primary">proC</name>
    <name evidence="15" type="ORF">IAA55_06485</name>
</gene>
<comment type="catalytic activity">
    <reaction evidence="9">
        <text>L-proline + NAD(+) = (S)-1-pyrroline-5-carboxylate + NADH + 2 H(+)</text>
        <dbReference type="Rhea" id="RHEA:14105"/>
        <dbReference type="ChEBI" id="CHEBI:15378"/>
        <dbReference type="ChEBI" id="CHEBI:17388"/>
        <dbReference type="ChEBI" id="CHEBI:57540"/>
        <dbReference type="ChEBI" id="CHEBI:57945"/>
        <dbReference type="ChEBI" id="CHEBI:60039"/>
        <dbReference type="EC" id="1.5.1.2"/>
    </reaction>
</comment>
<evidence type="ECO:0000256" key="5">
    <source>
        <dbReference type="ARBA" id="ARBA00022650"/>
    </source>
</evidence>
<keyword evidence="6 9" id="KW-0521">NADP</keyword>
<evidence type="ECO:0000313" key="15">
    <source>
        <dbReference type="EMBL" id="HIR70909.1"/>
    </source>
</evidence>
<comment type="similarity">
    <text evidence="2 9 12">Belongs to the pyrroline-5-carboxylate reductase family.</text>
</comment>
<comment type="pathway">
    <text evidence="9 12">Amino-acid biosynthesis; L-proline biosynthesis; L-proline from L-glutamate 5-semialdehyde: step 1/1.</text>
</comment>
<dbReference type="InterPro" id="IPR029036">
    <property type="entry name" value="P5CR_dimer"/>
</dbReference>
<dbReference type="GO" id="GO:0005737">
    <property type="term" value="C:cytoplasm"/>
    <property type="evidence" value="ECO:0007669"/>
    <property type="project" value="UniProtKB-SubCell"/>
</dbReference>
<dbReference type="FunFam" id="1.10.3730.10:FF:000001">
    <property type="entry name" value="Pyrroline-5-carboxylate reductase"/>
    <property type="match status" value="1"/>
</dbReference>
<name>A0A9D1JBD7_9FIRM</name>
<dbReference type="PANTHER" id="PTHR11645">
    <property type="entry name" value="PYRROLINE-5-CARBOXYLATE REDUCTASE"/>
    <property type="match status" value="1"/>
</dbReference>
<evidence type="ECO:0000256" key="4">
    <source>
        <dbReference type="ARBA" id="ARBA00022605"/>
    </source>
</evidence>
<evidence type="ECO:0000256" key="9">
    <source>
        <dbReference type="HAMAP-Rule" id="MF_01925"/>
    </source>
</evidence>
<evidence type="ECO:0000256" key="11">
    <source>
        <dbReference type="PIRSR" id="PIRSR000193-1"/>
    </source>
</evidence>
<feature type="binding site" evidence="11">
    <location>
        <begin position="8"/>
        <end position="13"/>
    </location>
    <ligand>
        <name>NADP(+)</name>
        <dbReference type="ChEBI" id="CHEBI:58349"/>
    </ligand>
</feature>
<evidence type="ECO:0000259" key="13">
    <source>
        <dbReference type="Pfam" id="PF03807"/>
    </source>
</evidence>
<keyword evidence="3 9" id="KW-0963">Cytoplasm</keyword>
<proteinExistence type="inferred from homology"/>
<dbReference type="Pfam" id="PF14748">
    <property type="entry name" value="P5CR_dimer"/>
    <property type="match status" value="1"/>
</dbReference>
<dbReference type="EC" id="1.5.1.2" evidence="9 10"/>
<evidence type="ECO:0000256" key="1">
    <source>
        <dbReference type="ARBA" id="ARBA00004496"/>
    </source>
</evidence>
<keyword evidence="7 9" id="KW-0560">Oxidoreductase</keyword>
<dbReference type="PIRSF" id="PIRSF000193">
    <property type="entry name" value="Pyrrol-5-carb_rd"/>
    <property type="match status" value="1"/>
</dbReference>
<organism evidence="15 16">
    <name type="scientific">Candidatus Pullilachnospira gallistercoris</name>
    <dbReference type="NCBI Taxonomy" id="2840911"/>
    <lineage>
        <taxon>Bacteria</taxon>
        <taxon>Bacillati</taxon>
        <taxon>Bacillota</taxon>
        <taxon>Clostridia</taxon>
        <taxon>Lachnospirales</taxon>
        <taxon>Lachnospiraceae</taxon>
        <taxon>Lachnospiraceae incertae sedis</taxon>
        <taxon>Candidatus Pullilachnospira</taxon>
    </lineage>
</organism>
<evidence type="ECO:0000313" key="16">
    <source>
        <dbReference type="Proteomes" id="UP000823912"/>
    </source>
</evidence>
<dbReference type="InterPro" id="IPR028939">
    <property type="entry name" value="P5C_Rdtase_cat_N"/>
</dbReference>
<reference evidence="15" key="2">
    <citation type="journal article" date="2021" name="PeerJ">
        <title>Extensive microbial diversity within the chicken gut microbiome revealed by metagenomics and culture.</title>
        <authorList>
            <person name="Gilroy R."/>
            <person name="Ravi A."/>
            <person name="Getino M."/>
            <person name="Pursley I."/>
            <person name="Horton D.L."/>
            <person name="Alikhan N.F."/>
            <person name="Baker D."/>
            <person name="Gharbi K."/>
            <person name="Hall N."/>
            <person name="Watson M."/>
            <person name="Adriaenssens E.M."/>
            <person name="Foster-Nyarko E."/>
            <person name="Jarju S."/>
            <person name="Secka A."/>
            <person name="Antonio M."/>
            <person name="Oren A."/>
            <person name="Chaudhuri R.R."/>
            <person name="La Ragione R."/>
            <person name="Hildebrand F."/>
            <person name="Pallen M.J."/>
        </authorList>
    </citation>
    <scope>NUCLEOTIDE SEQUENCE</scope>
    <source>
        <strain evidence="15">ChiSjej5B23-6657</strain>
    </source>
</reference>
<dbReference type="Pfam" id="PF03807">
    <property type="entry name" value="F420_oxidored"/>
    <property type="match status" value="1"/>
</dbReference>
<evidence type="ECO:0000259" key="14">
    <source>
        <dbReference type="Pfam" id="PF14748"/>
    </source>
</evidence>
<dbReference type="FunFam" id="3.40.50.720:FF:000190">
    <property type="entry name" value="Pyrroline-5-carboxylate reductase"/>
    <property type="match status" value="1"/>
</dbReference>
<evidence type="ECO:0000256" key="10">
    <source>
        <dbReference type="NCBIfam" id="TIGR00112"/>
    </source>
</evidence>
<feature type="binding site" evidence="11">
    <location>
        <begin position="79"/>
        <end position="82"/>
    </location>
    <ligand>
        <name>NADP(+)</name>
        <dbReference type="ChEBI" id="CHEBI:58349"/>
    </ligand>
</feature>
<comment type="catalytic activity">
    <reaction evidence="9 12">
        <text>L-proline + NADP(+) = (S)-1-pyrroline-5-carboxylate + NADPH + 2 H(+)</text>
        <dbReference type="Rhea" id="RHEA:14109"/>
        <dbReference type="ChEBI" id="CHEBI:15378"/>
        <dbReference type="ChEBI" id="CHEBI:17388"/>
        <dbReference type="ChEBI" id="CHEBI:57783"/>
        <dbReference type="ChEBI" id="CHEBI:58349"/>
        <dbReference type="ChEBI" id="CHEBI:60039"/>
        <dbReference type="EC" id="1.5.1.2"/>
    </reaction>
</comment>
<evidence type="ECO:0000256" key="6">
    <source>
        <dbReference type="ARBA" id="ARBA00022857"/>
    </source>
</evidence>
<dbReference type="GO" id="GO:0004735">
    <property type="term" value="F:pyrroline-5-carboxylate reductase activity"/>
    <property type="evidence" value="ECO:0007669"/>
    <property type="project" value="UniProtKB-UniRule"/>
</dbReference>
<comment type="caution">
    <text evidence="15">The sequence shown here is derived from an EMBL/GenBank/DDBJ whole genome shotgun (WGS) entry which is preliminary data.</text>
</comment>
<keyword evidence="4 9" id="KW-0028">Amino-acid biosynthesis</keyword>
<dbReference type="Proteomes" id="UP000823912">
    <property type="component" value="Unassembled WGS sequence"/>
</dbReference>
<dbReference type="Gene3D" id="1.10.3730.10">
    <property type="entry name" value="ProC C-terminal domain-like"/>
    <property type="match status" value="1"/>
</dbReference>